<proteinExistence type="predicted"/>
<feature type="compositionally biased region" description="Gly residues" evidence="1">
    <location>
        <begin position="12"/>
        <end position="21"/>
    </location>
</feature>
<feature type="compositionally biased region" description="Basic and acidic residues" evidence="1">
    <location>
        <begin position="375"/>
        <end position="394"/>
    </location>
</feature>
<feature type="compositionally biased region" description="Basic and acidic residues" evidence="1">
    <location>
        <begin position="457"/>
        <end position="478"/>
    </location>
</feature>
<feature type="compositionally biased region" description="Basic residues" evidence="1">
    <location>
        <begin position="1"/>
        <end position="11"/>
    </location>
</feature>
<sequence>MSGKGKGKKGAGKGAKGAKGGKGQKRKLVSGVPTDGVSSATLHTANGNLYQGQDIDFEGLAPRYKRARIGIDRDPAVVDDHHPDLDNRGCPGPNNFVVPLHSMNRLQENREDHITPRSLVSALLWEQAQLSQPDIATVVNFDGWPLFEQEDGDFGSVMRNWEPEQQENGRLIYDDVMNYMRKAEYVFWPYQFRSPQDAGENGATKGSWVLIVMRVEEMVSNGRTLINRYASDVAIVDPKESGRAERHESIKKRLRTLLEYTAHIQVDKHSWVGDSNALLGPESLQPGKDWATGHACYQHAHELFRRLRIVLQTGHRGKNVYDFWNRFQEGYNPELARKLMLAACAHRTIEKSEYYGRLAVEFPGFANSRGAHNYRPSDLDPRSEQQKDIDRTDDGVMPDIMVGYRAEDIGLWSMHLDADQRWEGSWVYIEAPGERTNTRDDRRYVLTRGEEDEQEGSEGKEQEGSEGKEQEGGEGKEQEGDDPDL</sequence>
<comment type="caution">
    <text evidence="2">The sequence shown here is derived from an EMBL/GenBank/DDBJ whole genome shotgun (WGS) entry which is preliminary data.</text>
</comment>
<protein>
    <submittedName>
        <fullName evidence="2">Uncharacterized protein</fullName>
    </submittedName>
</protein>
<name>A0ABR2ITB8_9PEZI</name>
<feature type="region of interest" description="Disordered" evidence="1">
    <location>
        <begin position="370"/>
        <end position="396"/>
    </location>
</feature>
<organism evidence="2 3">
    <name type="scientific">Apiospora arundinis</name>
    <dbReference type="NCBI Taxonomy" id="335852"/>
    <lineage>
        <taxon>Eukaryota</taxon>
        <taxon>Fungi</taxon>
        <taxon>Dikarya</taxon>
        <taxon>Ascomycota</taxon>
        <taxon>Pezizomycotina</taxon>
        <taxon>Sordariomycetes</taxon>
        <taxon>Xylariomycetidae</taxon>
        <taxon>Amphisphaeriales</taxon>
        <taxon>Apiosporaceae</taxon>
        <taxon>Apiospora</taxon>
    </lineage>
</organism>
<evidence type="ECO:0000313" key="2">
    <source>
        <dbReference type="EMBL" id="KAK8868084.1"/>
    </source>
</evidence>
<gene>
    <name evidence="2" type="ORF">PGQ11_006662</name>
</gene>
<keyword evidence="3" id="KW-1185">Reference proteome</keyword>
<dbReference type="Proteomes" id="UP001390339">
    <property type="component" value="Unassembled WGS sequence"/>
</dbReference>
<feature type="region of interest" description="Disordered" evidence="1">
    <location>
        <begin position="1"/>
        <end position="36"/>
    </location>
</feature>
<evidence type="ECO:0000256" key="1">
    <source>
        <dbReference type="SAM" id="MobiDB-lite"/>
    </source>
</evidence>
<reference evidence="2 3" key="1">
    <citation type="journal article" date="2024" name="IMA Fungus">
        <title>Apiospora arundinis, a panoply of carbohydrate-active enzymes and secondary metabolites.</title>
        <authorList>
            <person name="Sorensen T."/>
            <person name="Petersen C."/>
            <person name="Muurmann A.T."/>
            <person name="Christiansen J.V."/>
            <person name="Brundto M.L."/>
            <person name="Overgaard C.K."/>
            <person name="Boysen A.T."/>
            <person name="Wollenberg R.D."/>
            <person name="Larsen T.O."/>
            <person name="Sorensen J.L."/>
            <person name="Nielsen K.L."/>
            <person name="Sondergaard T.E."/>
        </authorList>
    </citation>
    <scope>NUCLEOTIDE SEQUENCE [LARGE SCALE GENOMIC DNA]</scope>
    <source>
        <strain evidence="2 3">AAU 773</strain>
    </source>
</reference>
<dbReference type="EMBL" id="JAPCWZ010000004">
    <property type="protein sequence ID" value="KAK8868084.1"/>
    <property type="molecule type" value="Genomic_DNA"/>
</dbReference>
<accession>A0ABR2ITB8</accession>
<evidence type="ECO:0000313" key="3">
    <source>
        <dbReference type="Proteomes" id="UP001390339"/>
    </source>
</evidence>
<feature type="region of interest" description="Disordered" evidence="1">
    <location>
        <begin position="439"/>
        <end position="485"/>
    </location>
</feature>